<dbReference type="EMBL" id="BAABME010014833">
    <property type="protein sequence ID" value="GAA0187543.1"/>
    <property type="molecule type" value="Genomic_DNA"/>
</dbReference>
<feature type="region of interest" description="Disordered" evidence="1">
    <location>
        <begin position="1"/>
        <end position="70"/>
    </location>
</feature>
<feature type="region of interest" description="Disordered" evidence="1">
    <location>
        <begin position="86"/>
        <end position="106"/>
    </location>
</feature>
<proteinExistence type="predicted"/>
<feature type="compositionally biased region" description="Low complexity" evidence="1">
    <location>
        <begin position="14"/>
        <end position="26"/>
    </location>
</feature>
<dbReference type="AlphaFoldDB" id="A0AAV3S0S9"/>
<evidence type="ECO:0000313" key="2">
    <source>
        <dbReference type="EMBL" id="GAA0187543.1"/>
    </source>
</evidence>
<keyword evidence="3" id="KW-1185">Reference proteome</keyword>
<feature type="compositionally biased region" description="Pro residues" evidence="1">
    <location>
        <begin position="46"/>
        <end position="56"/>
    </location>
</feature>
<evidence type="ECO:0000313" key="3">
    <source>
        <dbReference type="Proteomes" id="UP001454036"/>
    </source>
</evidence>
<protein>
    <submittedName>
        <fullName evidence="2">Uncharacterized protein</fullName>
    </submittedName>
</protein>
<dbReference type="Proteomes" id="UP001454036">
    <property type="component" value="Unassembled WGS sequence"/>
</dbReference>
<reference evidence="2 3" key="1">
    <citation type="submission" date="2024-01" db="EMBL/GenBank/DDBJ databases">
        <title>The complete chloroplast genome sequence of Lithospermum erythrorhizon: insights into the phylogenetic relationship among Boraginaceae species and the maternal lineages of purple gromwells.</title>
        <authorList>
            <person name="Okada T."/>
            <person name="Watanabe K."/>
        </authorList>
    </citation>
    <scope>NUCLEOTIDE SEQUENCE [LARGE SCALE GENOMIC DNA]</scope>
</reference>
<comment type="caution">
    <text evidence="2">The sequence shown here is derived from an EMBL/GenBank/DDBJ whole genome shotgun (WGS) entry which is preliminary data.</text>
</comment>
<name>A0AAV3S0S9_LITER</name>
<sequence>MKSEAKKGGSRPIAPSETSAPESSESVRMAPIVLQLNEGRLLTPSASPPPPLPFGPPEGQQTCPPLPPPPIVRRWSTVGALGKPRTAGRLTLSRSPAGGIPGNSIEPWQLPNGLLHHPCQPRIP</sequence>
<evidence type="ECO:0000256" key="1">
    <source>
        <dbReference type="SAM" id="MobiDB-lite"/>
    </source>
</evidence>
<accession>A0AAV3S0S9</accession>
<organism evidence="2 3">
    <name type="scientific">Lithospermum erythrorhizon</name>
    <name type="common">Purple gromwell</name>
    <name type="synonym">Lithospermum officinale var. erythrorhizon</name>
    <dbReference type="NCBI Taxonomy" id="34254"/>
    <lineage>
        <taxon>Eukaryota</taxon>
        <taxon>Viridiplantae</taxon>
        <taxon>Streptophyta</taxon>
        <taxon>Embryophyta</taxon>
        <taxon>Tracheophyta</taxon>
        <taxon>Spermatophyta</taxon>
        <taxon>Magnoliopsida</taxon>
        <taxon>eudicotyledons</taxon>
        <taxon>Gunneridae</taxon>
        <taxon>Pentapetalae</taxon>
        <taxon>asterids</taxon>
        <taxon>lamiids</taxon>
        <taxon>Boraginales</taxon>
        <taxon>Boraginaceae</taxon>
        <taxon>Boraginoideae</taxon>
        <taxon>Lithospermeae</taxon>
        <taxon>Lithospermum</taxon>
    </lineage>
</organism>
<gene>
    <name evidence="2" type="ORF">LIER_34831</name>
</gene>